<gene>
    <name evidence="1" type="ORF">HLH44_09835</name>
</gene>
<dbReference type="RefSeq" id="WP_183009088.1">
    <property type="nucleotide sequence ID" value="NZ_JABEQP010000005.1"/>
</dbReference>
<protein>
    <submittedName>
        <fullName evidence="1">Uncharacterized protein</fullName>
    </submittedName>
</protein>
<accession>A0A7W4JZR5</accession>
<reference evidence="1 2" key="1">
    <citation type="submission" date="2020-04" db="EMBL/GenBank/DDBJ databases">
        <title>Description of novel Gluconacetobacter.</title>
        <authorList>
            <person name="Sombolestani A."/>
        </authorList>
    </citation>
    <scope>NUCLEOTIDE SEQUENCE [LARGE SCALE GENOMIC DNA]</scope>
    <source>
        <strain evidence="1 2">LMG 22058</strain>
    </source>
</reference>
<evidence type="ECO:0000313" key="2">
    <source>
        <dbReference type="Proteomes" id="UP000530320"/>
    </source>
</evidence>
<evidence type="ECO:0000313" key="1">
    <source>
        <dbReference type="EMBL" id="MBB2197751.1"/>
    </source>
</evidence>
<dbReference type="EMBL" id="JABEQP010000005">
    <property type="protein sequence ID" value="MBB2197751.1"/>
    <property type="molecule type" value="Genomic_DNA"/>
</dbReference>
<name>A0A7W4JZR5_9PROT</name>
<dbReference type="Proteomes" id="UP000530320">
    <property type="component" value="Unassembled WGS sequence"/>
</dbReference>
<comment type="caution">
    <text evidence="1">The sequence shown here is derived from an EMBL/GenBank/DDBJ whole genome shotgun (WGS) entry which is preliminary data.</text>
</comment>
<sequence length="61" mass="5974">MPTQTVRGGGMARMTGAGHDLGRGAAGAVAVARVMRAGWVGAVASGRGTRLVGRIAGDLLA</sequence>
<organism evidence="1 2">
    <name type="scientific">Gluconacetobacter dulcium</name>
    <dbReference type="NCBI Taxonomy" id="2729096"/>
    <lineage>
        <taxon>Bacteria</taxon>
        <taxon>Pseudomonadati</taxon>
        <taxon>Pseudomonadota</taxon>
        <taxon>Alphaproteobacteria</taxon>
        <taxon>Acetobacterales</taxon>
        <taxon>Acetobacteraceae</taxon>
        <taxon>Gluconacetobacter</taxon>
    </lineage>
</organism>
<proteinExistence type="predicted"/>
<dbReference type="AlphaFoldDB" id="A0A7W4JZR5"/>